<evidence type="ECO:0000256" key="3">
    <source>
        <dbReference type="RuleBase" id="RU000363"/>
    </source>
</evidence>
<dbReference type="Pfam" id="PF00106">
    <property type="entry name" value="adh_short"/>
    <property type="match status" value="1"/>
</dbReference>
<organism evidence="4 5">
    <name type="scientific">Aquiluna borgnonia</name>
    <dbReference type="NCBI Taxonomy" id="2499157"/>
    <lineage>
        <taxon>Bacteria</taxon>
        <taxon>Bacillati</taxon>
        <taxon>Actinomycetota</taxon>
        <taxon>Actinomycetes</taxon>
        <taxon>Micrococcales</taxon>
        <taxon>Microbacteriaceae</taxon>
        <taxon>Luna cluster</taxon>
        <taxon>Luna-1 subcluster</taxon>
        <taxon>Aquiluna</taxon>
    </lineage>
</organism>
<dbReference type="SUPFAM" id="SSF51735">
    <property type="entry name" value="NAD(P)-binding Rossmann-fold domains"/>
    <property type="match status" value="1"/>
</dbReference>
<protein>
    <submittedName>
        <fullName evidence="4">SDR family oxidoreductase</fullName>
    </submittedName>
</protein>
<dbReference type="KEGG" id="aqg:HRU87_06850"/>
<dbReference type="PANTHER" id="PTHR43976:SF16">
    <property type="entry name" value="SHORT-CHAIN DEHYDROGENASE_REDUCTASE FAMILY PROTEIN"/>
    <property type="match status" value="1"/>
</dbReference>
<gene>
    <name evidence="4" type="ORF">HRU87_06850</name>
</gene>
<dbReference type="CDD" id="cd05374">
    <property type="entry name" value="17beta-HSD-like_SDR_c"/>
    <property type="match status" value="1"/>
</dbReference>
<dbReference type="PANTHER" id="PTHR43976">
    <property type="entry name" value="SHORT CHAIN DEHYDROGENASE"/>
    <property type="match status" value="1"/>
</dbReference>
<reference evidence="4 5" key="1">
    <citation type="submission" date="2020-05" db="EMBL/GenBank/DDBJ databases">
        <title>Aquirufa sp. strain 15G-AUS-rot a new Aquirufa species.</title>
        <authorList>
            <person name="Pitt A."/>
            <person name="Hahn M.W."/>
        </authorList>
    </citation>
    <scope>NUCLEOTIDE SEQUENCE [LARGE SCALE GENOMIC DNA]</scope>
    <source>
        <strain evidence="4 5">15G-AUS-rot</strain>
    </source>
</reference>
<evidence type="ECO:0000256" key="1">
    <source>
        <dbReference type="ARBA" id="ARBA00006484"/>
    </source>
</evidence>
<keyword evidence="2" id="KW-0560">Oxidoreductase</keyword>
<proteinExistence type="inferred from homology"/>
<keyword evidence="5" id="KW-1185">Reference proteome</keyword>
<dbReference type="Gene3D" id="3.40.50.720">
    <property type="entry name" value="NAD(P)-binding Rossmann-like Domain"/>
    <property type="match status" value="1"/>
</dbReference>
<dbReference type="RefSeq" id="WP_173494156.1">
    <property type="nucleotide sequence ID" value="NZ_CP054056.1"/>
</dbReference>
<sequence length="271" mass="29363">MSKVAIITGAASGFGLGLSKELASRGWVVFATDRDSAAVEATKSFGAIPRRADVTIPSDLSAVVQEAIADYGSVDLMVANAGYGNFSSVEETTAEEVRRIFEVNFFGVENSIRSVLPQMRKQRSGRIIITTSVVAHVTLVGLGWYSATKQALKAVANALRQETKWLGIDVCTVEPGTSKTGFGSVAFELLDSGRAVGDYDRVMTGLNKWLGGLYRISPGPDKVVKKMLKAATSPRPRAHYPASWDVRAFKIAFYLLPKSWLDAVVLWLAKR</sequence>
<dbReference type="PRINTS" id="PR00081">
    <property type="entry name" value="GDHRDH"/>
</dbReference>
<dbReference type="InterPro" id="IPR002347">
    <property type="entry name" value="SDR_fam"/>
</dbReference>
<dbReference type="Proteomes" id="UP000501003">
    <property type="component" value="Chromosome"/>
</dbReference>
<dbReference type="PRINTS" id="PR00080">
    <property type="entry name" value="SDRFAMILY"/>
</dbReference>
<dbReference type="AlphaFoldDB" id="A0A7D4UIT9"/>
<dbReference type="InterPro" id="IPR051911">
    <property type="entry name" value="SDR_oxidoreductase"/>
</dbReference>
<dbReference type="GO" id="GO:0016491">
    <property type="term" value="F:oxidoreductase activity"/>
    <property type="evidence" value="ECO:0007669"/>
    <property type="project" value="UniProtKB-KW"/>
</dbReference>
<dbReference type="InterPro" id="IPR020904">
    <property type="entry name" value="Sc_DH/Rdtase_CS"/>
</dbReference>
<name>A0A7D4UIT9_9MICO</name>
<comment type="similarity">
    <text evidence="1 3">Belongs to the short-chain dehydrogenases/reductases (SDR) family.</text>
</comment>
<dbReference type="InterPro" id="IPR036291">
    <property type="entry name" value="NAD(P)-bd_dom_sf"/>
</dbReference>
<dbReference type="PROSITE" id="PS00061">
    <property type="entry name" value="ADH_SHORT"/>
    <property type="match status" value="1"/>
</dbReference>
<accession>A0A7D4UIT9</accession>
<evidence type="ECO:0000313" key="5">
    <source>
        <dbReference type="Proteomes" id="UP000501003"/>
    </source>
</evidence>
<dbReference type="EMBL" id="CP054056">
    <property type="protein sequence ID" value="QKJ25860.1"/>
    <property type="molecule type" value="Genomic_DNA"/>
</dbReference>
<evidence type="ECO:0000313" key="4">
    <source>
        <dbReference type="EMBL" id="QKJ25860.1"/>
    </source>
</evidence>
<evidence type="ECO:0000256" key="2">
    <source>
        <dbReference type="ARBA" id="ARBA00023002"/>
    </source>
</evidence>